<gene>
    <name evidence="1" type="ORF">KHY36_12310</name>
</gene>
<protein>
    <submittedName>
        <fullName evidence="1">Uncharacterized protein</fullName>
    </submittedName>
</protein>
<dbReference type="AlphaFoldDB" id="A0A943DBH3"/>
<name>A0A943DBH3_9FIRM</name>
<evidence type="ECO:0000313" key="2">
    <source>
        <dbReference type="Proteomes" id="UP000759273"/>
    </source>
</evidence>
<accession>A0A943DBH3</accession>
<evidence type="ECO:0000313" key="1">
    <source>
        <dbReference type="EMBL" id="MBS5333296.1"/>
    </source>
</evidence>
<sequence length="137" mass="15080">MSYDSIIEVLALALLEQANEVGCLEVLDGFSQRPDTEIEVSAPISEEMLILPLDKQEWPEECAPILKESGATTLGELVEYLNHCAASGKKPNVSEDAAAAMFPALIAFCYNNADTDGKRFFWEYILESNSLVFEGVE</sequence>
<organism evidence="1 2">
    <name type="scientific">Subdoligranulum variabile</name>
    <dbReference type="NCBI Taxonomy" id="214851"/>
    <lineage>
        <taxon>Bacteria</taxon>
        <taxon>Bacillati</taxon>
        <taxon>Bacillota</taxon>
        <taxon>Clostridia</taxon>
        <taxon>Eubacteriales</taxon>
        <taxon>Oscillospiraceae</taxon>
        <taxon>Subdoligranulum</taxon>
    </lineage>
</organism>
<comment type="caution">
    <text evidence="1">The sequence shown here is derived from an EMBL/GenBank/DDBJ whole genome shotgun (WGS) entry which is preliminary data.</text>
</comment>
<dbReference type="Proteomes" id="UP000759273">
    <property type="component" value="Unassembled WGS sequence"/>
</dbReference>
<reference evidence="1" key="1">
    <citation type="submission" date="2021-02" db="EMBL/GenBank/DDBJ databases">
        <title>Infant gut strain persistence is associated with maternal origin, phylogeny, and functional potential including surface adhesion and iron acquisition.</title>
        <authorList>
            <person name="Lou Y.C."/>
        </authorList>
    </citation>
    <scope>NUCLEOTIDE SEQUENCE</scope>
    <source>
        <strain evidence="1">L3_101_000M1_dasL3_101_000M1_concoct_87</strain>
    </source>
</reference>
<dbReference type="EMBL" id="JAGZGG010000036">
    <property type="protein sequence ID" value="MBS5333296.1"/>
    <property type="molecule type" value="Genomic_DNA"/>
</dbReference>
<proteinExistence type="predicted"/>